<dbReference type="InterPro" id="IPR016181">
    <property type="entry name" value="Acyl_CoA_acyltransferase"/>
</dbReference>
<keyword evidence="3" id="KW-1185">Reference proteome</keyword>
<reference evidence="2" key="1">
    <citation type="submission" date="2020-08" db="EMBL/GenBank/DDBJ databases">
        <title>Genome public.</title>
        <authorList>
            <person name="Liu C."/>
            <person name="Sun Q."/>
        </authorList>
    </citation>
    <scope>NUCLEOTIDE SEQUENCE</scope>
    <source>
        <strain evidence="2">NSJ-24</strain>
    </source>
</reference>
<dbReference type="Proteomes" id="UP000610862">
    <property type="component" value="Unassembled WGS sequence"/>
</dbReference>
<dbReference type="PROSITE" id="PS51186">
    <property type="entry name" value="GNAT"/>
    <property type="match status" value="1"/>
</dbReference>
<gene>
    <name evidence="2" type="ORF">H8692_02435</name>
</gene>
<sequence length="154" mass="17989">MKIIRIRDHTDFICEGAEWFHCKWGVSKEAYEESMKESFDNERSVPQWYVAVEGRKIIGGAGVVENDFHNRKDLKPNICALYVEEEYRCRGIAGELLAYICDDMNRMGIATLYLITDHTSFYERYGWDFLCMVQGEDDSDMSRMYIHNSSAQNV</sequence>
<proteinExistence type="predicted"/>
<evidence type="ECO:0000313" key="2">
    <source>
        <dbReference type="EMBL" id="MBC8567619.1"/>
    </source>
</evidence>
<dbReference type="Pfam" id="PF00583">
    <property type="entry name" value="Acetyltransf_1"/>
    <property type="match status" value="1"/>
</dbReference>
<evidence type="ECO:0000259" key="1">
    <source>
        <dbReference type="PROSITE" id="PS51186"/>
    </source>
</evidence>
<dbReference type="RefSeq" id="WP_177267656.1">
    <property type="nucleotide sequence ID" value="NZ_JACRTA010000001.1"/>
</dbReference>
<dbReference type="Gene3D" id="3.40.630.30">
    <property type="match status" value="1"/>
</dbReference>
<organism evidence="2 3">
    <name type="scientific">Lentihominibacter hominis</name>
    <dbReference type="NCBI Taxonomy" id="2763645"/>
    <lineage>
        <taxon>Bacteria</taxon>
        <taxon>Bacillati</taxon>
        <taxon>Bacillota</taxon>
        <taxon>Clostridia</taxon>
        <taxon>Peptostreptococcales</taxon>
        <taxon>Anaerovoracaceae</taxon>
        <taxon>Lentihominibacter</taxon>
    </lineage>
</organism>
<dbReference type="SUPFAM" id="SSF55729">
    <property type="entry name" value="Acyl-CoA N-acyltransferases (Nat)"/>
    <property type="match status" value="1"/>
</dbReference>
<name>A0A926E8D1_9FIRM</name>
<evidence type="ECO:0000313" key="3">
    <source>
        <dbReference type="Proteomes" id="UP000610862"/>
    </source>
</evidence>
<dbReference type="InterPro" id="IPR000182">
    <property type="entry name" value="GNAT_dom"/>
</dbReference>
<feature type="domain" description="N-acetyltransferase" evidence="1">
    <location>
        <begin position="4"/>
        <end position="154"/>
    </location>
</feature>
<dbReference type="AlphaFoldDB" id="A0A926E8D1"/>
<dbReference type="CDD" id="cd04301">
    <property type="entry name" value="NAT_SF"/>
    <property type="match status" value="1"/>
</dbReference>
<dbReference type="EMBL" id="JACRTA010000001">
    <property type="protein sequence ID" value="MBC8567619.1"/>
    <property type="molecule type" value="Genomic_DNA"/>
</dbReference>
<comment type="caution">
    <text evidence="2">The sequence shown here is derived from an EMBL/GenBank/DDBJ whole genome shotgun (WGS) entry which is preliminary data.</text>
</comment>
<protein>
    <submittedName>
        <fullName evidence="2">GNAT family N-acetyltransferase</fullName>
    </submittedName>
</protein>
<accession>A0A926E8D1</accession>
<dbReference type="GO" id="GO:0016747">
    <property type="term" value="F:acyltransferase activity, transferring groups other than amino-acyl groups"/>
    <property type="evidence" value="ECO:0007669"/>
    <property type="project" value="InterPro"/>
</dbReference>